<name>A0A543E474_9PSEU</name>
<reference evidence="2 3" key="1">
    <citation type="submission" date="2019-06" db="EMBL/GenBank/DDBJ databases">
        <title>Sequencing the genomes of 1000 actinobacteria strains.</title>
        <authorList>
            <person name="Klenk H.-P."/>
        </authorList>
    </citation>
    <scope>NUCLEOTIDE SEQUENCE [LARGE SCALE GENOMIC DNA]</scope>
    <source>
        <strain evidence="2 3">DSM 45301</strain>
    </source>
</reference>
<keyword evidence="3" id="KW-1185">Reference proteome</keyword>
<feature type="transmembrane region" description="Helical" evidence="1">
    <location>
        <begin position="69"/>
        <end position="90"/>
    </location>
</feature>
<dbReference type="Proteomes" id="UP000315677">
    <property type="component" value="Unassembled WGS sequence"/>
</dbReference>
<feature type="transmembrane region" description="Helical" evidence="1">
    <location>
        <begin position="102"/>
        <end position="126"/>
    </location>
</feature>
<keyword evidence="1" id="KW-1133">Transmembrane helix</keyword>
<keyword evidence="1" id="KW-0472">Membrane</keyword>
<protein>
    <recommendedName>
        <fullName evidence="4">DUF998 domain-containing protein</fullName>
    </recommendedName>
</protein>
<feature type="transmembrane region" description="Helical" evidence="1">
    <location>
        <begin position="20"/>
        <end position="40"/>
    </location>
</feature>
<dbReference type="EMBL" id="VFPA01000001">
    <property type="protein sequence ID" value="TQM16343.1"/>
    <property type="molecule type" value="Genomic_DNA"/>
</dbReference>
<accession>A0A543E474</accession>
<proteinExistence type="predicted"/>
<dbReference type="OrthoDB" id="5196601at2"/>
<dbReference type="RefSeq" id="WP_142053320.1">
    <property type="nucleotide sequence ID" value="NZ_VFPA01000001.1"/>
</dbReference>
<dbReference type="AlphaFoldDB" id="A0A543E474"/>
<feature type="transmembrane region" description="Helical" evidence="1">
    <location>
        <begin position="173"/>
        <end position="194"/>
    </location>
</feature>
<gene>
    <name evidence="2" type="ORF">FB558_3155</name>
</gene>
<keyword evidence="1" id="KW-0812">Transmembrane</keyword>
<organism evidence="2 3">
    <name type="scientific">Pseudonocardia kunmingensis</name>
    <dbReference type="NCBI Taxonomy" id="630975"/>
    <lineage>
        <taxon>Bacteria</taxon>
        <taxon>Bacillati</taxon>
        <taxon>Actinomycetota</taxon>
        <taxon>Actinomycetes</taxon>
        <taxon>Pseudonocardiales</taxon>
        <taxon>Pseudonocardiaceae</taxon>
        <taxon>Pseudonocardia</taxon>
    </lineage>
</organism>
<evidence type="ECO:0000313" key="3">
    <source>
        <dbReference type="Proteomes" id="UP000315677"/>
    </source>
</evidence>
<evidence type="ECO:0008006" key="4">
    <source>
        <dbReference type="Google" id="ProtNLM"/>
    </source>
</evidence>
<comment type="caution">
    <text evidence="2">The sequence shown here is derived from an EMBL/GenBank/DDBJ whole genome shotgun (WGS) entry which is preliminary data.</text>
</comment>
<evidence type="ECO:0000256" key="1">
    <source>
        <dbReference type="SAM" id="Phobius"/>
    </source>
</evidence>
<feature type="transmembrane region" description="Helical" evidence="1">
    <location>
        <begin position="200"/>
        <end position="220"/>
    </location>
</feature>
<feature type="transmembrane region" description="Helical" evidence="1">
    <location>
        <begin position="138"/>
        <end position="161"/>
    </location>
</feature>
<evidence type="ECO:0000313" key="2">
    <source>
        <dbReference type="EMBL" id="TQM16343.1"/>
    </source>
</evidence>
<sequence>MTARSVVRSATSPDVRTGVLAPTGFLAAYLAVGPVSGALVDRPLPLPGSPASEVAAFYSANPIAVGTTAGLQIISVACFAMFVAWLAPALRAAGAAWLPPVGYLSTAAMVVSSVLSGILAVLAPSASDSAVTVLRQSSFYAGGVANVVLLGLFVFGTALVLGRERLFGKPTRWFGFVAGTLAMASVSSLAFYYANAFLPVGRVLSMVWTVVAGVVVYLRVRAANR</sequence>